<dbReference type="Proteomes" id="UP000285575">
    <property type="component" value="Unassembled WGS sequence"/>
</dbReference>
<feature type="region of interest" description="Disordered" evidence="1">
    <location>
        <begin position="218"/>
        <end position="242"/>
    </location>
</feature>
<evidence type="ECO:0000313" key="3">
    <source>
        <dbReference type="Proteomes" id="UP000285575"/>
    </source>
</evidence>
<comment type="caution">
    <text evidence="2">The sequence shown here is derived from an EMBL/GenBank/DDBJ whole genome shotgun (WGS) entry which is preliminary data.</text>
</comment>
<dbReference type="AlphaFoldDB" id="A0A437RI53"/>
<organism evidence="2 3">
    <name type="scientific">Rubrivivax rivuli</name>
    <dbReference type="NCBI Taxonomy" id="1862385"/>
    <lineage>
        <taxon>Bacteria</taxon>
        <taxon>Pseudomonadati</taxon>
        <taxon>Pseudomonadota</taxon>
        <taxon>Betaproteobacteria</taxon>
        <taxon>Burkholderiales</taxon>
        <taxon>Sphaerotilaceae</taxon>
        <taxon>Rubrivivax</taxon>
    </lineage>
</organism>
<dbReference type="EMBL" id="SACR01000003">
    <property type="protein sequence ID" value="RVU46431.1"/>
    <property type="molecule type" value="Genomic_DNA"/>
</dbReference>
<keyword evidence="3" id="KW-1185">Reference proteome</keyword>
<reference evidence="2 3" key="1">
    <citation type="submission" date="2019-01" db="EMBL/GenBank/DDBJ databases">
        <authorList>
            <person name="Chen W.-M."/>
        </authorList>
    </citation>
    <scope>NUCLEOTIDE SEQUENCE [LARGE SCALE GENOMIC DNA]</scope>
    <source>
        <strain evidence="2 3">KYPY4</strain>
    </source>
</reference>
<evidence type="ECO:0000313" key="2">
    <source>
        <dbReference type="EMBL" id="RVU46431.1"/>
    </source>
</evidence>
<feature type="compositionally biased region" description="Polar residues" evidence="1">
    <location>
        <begin position="221"/>
        <end position="234"/>
    </location>
</feature>
<accession>A0A437RI53</accession>
<sequence length="242" mass="27196">MLDGIKRLFSGGSAAPSDGWDGVQPWAKSKQYAFRAVHDEGFVIDGRLGTTPWRLEWGPSHRPYIQGQELRLRAELGLPPELQVVVMNRVLQEAMEKAVFEQYVEGVQTRIDNQTPPEMRWLVMFPKLSGSDMPLLRDQFVALSSMQGWLRHWLEGPLTQMLAGLRLAPEVPVVLMIGRGRLMLRTAVVDADVATLQAWVRHFETALREALRVAAEHSDSVAPSTQHSTWQSSALPGDEHLK</sequence>
<evidence type="ECO:0000256" key="1">
    <source>
        <dbReference type="SAM" id="MobiDB-lite"/>
    </source>
</evidence>
<protein>
    <submittedName>
        <fullName evidence="2">Uncharacterized protein</fullName>
    </submittedName>
</protein>
<dbReference type="RefSeq" id="WP_128228791.1">
    <property type="nucleotide sequence ID" value="NZ_SACR01000003.1"/>
</dbReference>
<name>A0A437RI53_9BURK</name>
<gene>
    <name evidence="2" type="ORF">EOE66_11405</name>
</gene>
<dbReference type="OrthoDB" id="9151455at2"/>
<proteinExistence type="predicted"/>